<protein>
    <submittedName>
        <fullName evidence="3">Uncharacterized protein</fullName>
    </submittedName>
</protein>
<evidence type="ECO:0000313" key="4">
    <source>
        <dbReference type="Proteomes" id="UP000005426"/>
    </source>
</evidence>
<feature type="region of interest" description="Disordered" evidence="2">
    <location>
        <begin position="307"/>
        <end position="330"/>
    </location>
</feature>
<feature type="coiled-coil region" evidence="1">
    <location>
        <begin position="404"/>
        <end position="449"/>
    </location>
</feature>
<dbReference type="RefSeq" id="XP_013945940.1">
    <property type="nucleotide sequence ID" value="XM_014090465.1"/>
</dbReference>
<feature type="compositionally biased region" description="Basic and acidic residues" evidence="2">
    <location>
        <begin position="68"/>
        <end position="80"/>
    </location>
</feature>
<evidence type="ECO:0000256" key="1">
    <source>
        <dbReference type="SAM" id="Coils"/>
    </source>
</evidence>
<dbReference type="STRING" id="452589.G9NNX5"/>
<dbReference type="Proteomes" id="UP000005426">
    <property type="component" value="Unassembled WGS sequence"/>
</dbReference>
<feature type="coiled-coil region" evidence="1">
    <location>
        <begin position="342"/>
        <end position="369"/>
    </location>
</feature>
<dbReference type="KEGG" id="tatv:25781182"/>
<accession>G9NNX5</accession>
<dbReference type="OMA" id="QTEEWVA"/>
<dbReference type="AlphaFoldDB" id="G9NNX5"/>
<keyword evidence="4" id="KW-1185">Reference proteome</keyword>
<sequence>MPVLSLQNAILRTGETFPNHPFTWTWHRTFHHERYGYTAELALATVWFTDALTFRYPYVTQDDNESDASDHDESKVKNEHDDEESTESDSSQENEEASQVDVTCGQTVISWKNANGRIECTDDLSFDLYMDVSTNTAIFKLYGYILLKGNRGKSGKQAIYLFIHPESIRSITLETVHDAPSRPLTNLGSNYHSLCFFLTKEPRLVVPHDSILESRPKTAALLDSIQALATMMDFTVSFSNTDITASVLHSLRLVASVFSPTANSNRPSTNIRRANLSALYAGKGGEIVHTNDATANAAVLPPPLYTEATPGPSQISNKRKRVNSDIDDDRSPGVNNQILHLLKNICARLDTMDDRMSRLEDKVTEALDADRTSCRYGTEERTEIIEAVDNRIDDCITDLKVESHDILQELKEEVDDTLERLDNEASDKIEQLENEIDENTTKLVEKYLKKKLSNASLRVDGTVFLDI</sequence>
<gene>
    <name evidence="3" type="ORF">TRIATDRAFT_298736</name>
</gene>
<organism evidence="3 4">
    <name type="scientific">Hypocrea atroviridis (strain ATCC 20476 / IMI 206040)</name>
    <name type="common">Trichoderma atroviride</name>
    <dbReference type="NCBI Taxonomy" id="452589"/>
    <lineage>
        <taxon>Eukaryota</taxon>
        <taxon>Fungi</taxon>
        <taxon>Dikarya</taxon>
        <taxon>Ascomycota</taxon>
        <taxon>Pezizomycotina</taxon>
        <taxon>Sordariomycetes</taxon>
        <taxon>Hypocreomycetidae</taxon>
        <taxon>Hypocreales</taxon>
        <taxon>Hypocreaceae</taxon>
        <taxon>Trichoderma</taxon>
    </lineage>
</organism>
<keyword evidence="1" id="KW-0175">Coiled coil</keyword>
<evidence type="ECO:0000256" key="2">
    <source>
        <dbReference type="SAM" id="MobiDB-lite"/>
    </source>
</evidence>
<name>G9NNX5_HYPAI</name>
<dbReference type="HOGENOM" id="CLU_042689_0_0_1"/>
<dbReference type="GeneID" id="25781182"/>
<reference evidence="3 4" key="1">
    <citation type="journal article" date="2011" name="Genome Biol.">
        <title>Comparative genome sequence analysis underscores mycoparasitism as the ancestral life style of Trichoderma.</title>
        <authorList>
            <person name="Kubicek C.P."/>
            <person name="Herrera-Estrella A."/>
            <person name="Seidl-Seiboth V."/>
            <person name="Martinez D.A."/>
            <person name="Druzhinina I.S."/>
            <person name="Thon M."/>
            <person name="Zeilinger S."/>
            <person name="Casas-Flores S."/>
            <person name="Horwitz B.A."/>
            <person name="Mukherjee P.K."/>
            <person name="Mukherjee M."/>
            <person name="Kredics L."/>
            <person name="Alcaraz L.D."/>
            <person name="Aerts A."/>
            <person name="Antal Z."/>
            <person name="Atanasova L."/>
            <person name="Cervantes-Badillo M.G."/>
            <person name="Challacombe J."/>
            <person name="Chertkov O."/>
            <person name="McCluskey K."/>
            <person name="Coulpier F."/>
            <person name="Deshpande N."/>
            <person name="von Doehren H."/>
            <person name="Ebbole D.J."/>
            <person name="Esquivel-Naranjo E.U."/>
            <person name="Fekete E."/>
            <person name="Flipphi M."/>
            <person name="Glaser F."/>
            <person name="Gomez-Rodriguez E.Y."/>
            <person name="Gruber S."/>
            <person name="Han C."/>
            <person name="Henrissat B."/>
            <person name="Hermosa R."/>
            <person name="Hernandez-Onate M."/>
            <person name="Karaffa L."/>
            <person name="Kosti I."/>
            <person name="Le Crom S."/>
            <person name="Lindquist E."/>
            <person name="Lucas S."/>
            <person name="Luebeck M."/>
            <person name="Luebeck P.S."/>
            <person name="Margeot A."/>
            <person name="Metz B."/>
            <person name="Misra M."/>
            <person name="Nevalainen H."/>
            <person name="Omann M."/>
            <person name="Packer N."/>
            <person name="Perrone G."/>
            <person name="Uresti-Rivera E.E."/>
            <person name="Salamov A."/>
            <person name="Schmoll M."/>
            <person name="Seiboth B."/>
            <person name="Shapiro H."/>
            <person name="Sukno S."/>
            <person name="Tamayo-Ramos J.A."/>
            <person name="Tisch D."/>
            <person name="Wiest A."/>
            <person name="Wilkinson H.H."/>
            <person name="Zhang M."/>
            <person name="Coutinho P.M."/>
            <person name="Kenerley C.M."/>
            <person name="Monte E."/>
            <person name="Baker S.E."/>
            <person name="Grigoriev I.V."/>
        </authorList>
    </citation>
    <scope>NUCLEOTIDE SEQUENCE [LARGE SCALE GENOMIC DNA]</scope>
    <source>
        <strain evidence="4">ATCC 20476 / IMI 206040</strain>
    </source>
</reference>
<dbReference type="eggNOG" id="ENOG502R9T1">
    <property type="taxonomic scope" value="Eukaryota"/>
</dbReference>
<feature type="compositionally biased region" description="Acidic residues" evidence="2">
    <location>
        <begin position="81"/>
        <end position="98"/>
    </location>
</feature>
<comment type="caution">
    <text evidence="3">The sequence shown here is derived from an EMBL/GenBank/DDBJ whole genome shotgun (WGS) entry which is preliminary data.</text>
</comment>
<proteinExistence type="predicted"/>
<evidence type="ECO:0000313" key="3">
    <source>
        <dbReference type="EMBL" id="EHK47762.1"/>
    </source>
</evidence>
<dbReference type="OrthoDB" id="47007at2759"/>
<feature type="region of interest" description="Disordered" evidence="2">
    <location>
        <begin position="63"/>
        <end position="101"/>
    </location>
</feature>
<dbReference type="EMBL" id="ABDG02000020">
    <property type="protein sequence ID" value="EHK47762.1"/>
    <property type="molecule type" value="Genomic_DNA"/>
</dbReference>